<keyword evidence="2" id="KW-1185">Reference proteome</keyword>
<protein>
    <submittedName>
        <fullName evidence="1">Uncharacterized protein</fullName>
    </submittedName>
</protein>
<sequence>MDTMASMVNYGSATVFLMMYRIKKEQNIEAVPLPCEYFDLIGRRSTGGLISLVLGRLRMPVKTAIEAYNNLAQDVCSKLEGKNCIFCSPTSTSIYAYKRTMVS</sequence>
<name>A0AAD7E8B1_9AGAR</name>
<comment type="caution">
    <text evidence="1">The sequence shown here is derived from an EMBL/GenBank/DDBJ whole genome shotgun (WGS) entry which is preliminary data.</text>
</comment>
<reference evidence="1" key="1">
    <citation type="submission" date="2023-03" db="EMBL/GenBank/DDBJ databases">
        <title>Massive genome expansion in bonnet fungi (Mycena s.s.) driven by repeated elements and novel gene families across ecological guilds.</title>
        <authorList>
            <consortium name="Lawrence Berkeley National Laboratory"/>
            <person name="Harder C.B."/>
            <person name="Miyauchi S."/>
            <person name="Viragh M."/>
            <person name="Kuo A."/>
            <person name="Thoen E."/>
            <person name="Andreopoulos B."/>
            <person name="Lu D."/>
            <person name="Skrede I."/>
            <person name="Drula E."/>
            <person name="Henrissat B."/>
            <person name="Morin E."/>
            <person name="Kohler A."/>
            <person name="Barry K."/>
            <person name="LaButti K."/>
            <person name="Morin E."/>
            <person name="Salamov A."/>
            <person name="Lipzen A."/>
            <person name="Mereny Z."/>
            <person name="Hegedus B."/>
            <person name="Baldrian P."/>
            <person name="Stursova M."/>
            <person name="Weitz H."/>
            <person name="Taylor A."/>
            <person name="Grigoriev I.V."/>
            <person name="Nagy L.G."/>
            <person name="Martin F."/>
            <person name="Kauserud H."/>
        </authorList>
    </citation>
    <scope>NUCLEOTIDE SEQUENCE</scope>
    <source>
        <strain evidence="1">CBHHK002</strain>
    </source>
</reference>
<evidence type="ECO:0000313" key="2">
    <source>
        <dbReference type="Proteomes" id="UP001218218"/>
    </source>
</evidence>
<organism evidence="1 2">
    <name type="scientific">Mycena albidolilacea</name>
    <dbReference type="NCBI Taxonomy" id="1033008"/>
    <lineage>
        <taxon>Eukaryota</taxon>
        <taxon>Fungi</taxon>
        <taxon>Dikarya</taxon>
        <taxon>Basidiomycota</taxon>
        <taxon>Agaricomycotina</taxon>
        <taxon>Agaricomycetes</taxon>
        <taxon>Agaricomycetidae</taxon>
        <taxon>Agaricales</taxon>
        <taxon>Marasmiineae</taxon>
        <taxon>Mycenaceae</taxon>
        <taxon>Mycena</taxon>
    </lineage>
</organism>
<dbReference type="Proteomes" id="UP001218218">
    <property type="component" value="Unassembled WGS sequence"/>
</dbReference>
<dbReference type="AlphaFoldDB" id="A0AAD7E8B1"/>
<gene>
    <name evidence="1" type="ORF">DFH08DRAFT_826380</name>
</gene>
<dbReference type="EMBL" id="JARIHO010000113">
    <property type="protein sequence ID" value="KAJ7302635.1"/>
    <property type="molecule type" value="Genomic_DNA"/>
</dbReference>
<dbReference type="Gene3D" id="3.40.1090.10">
    <property type="entry name" value="Cytosolic phospholipase A2 catalytic domain"/>
    <property type="match status" value="1"/>
</dbReference>
<proteinExistence type="predicted"/>
<accession>A0AAD7E8B1</accession>
<evidence type="ECO:0000313" key="1">
    <source>
        <dbReference type="EMBL" id="KAJ7302635.1"/>
    </source>
</evidence>